<keyword evidence="3" id="KW-0251">Elongation factor</keyword>
<dbReference type="Gene3D" id="1.20.1280.250">
    <property type="match status" value="1"/>
</dbReference>
<keyword evidence="3" id="KW-0648">Protein biosynthesis</keyword>
<dbReference type="AlphaFoldDB" id="A0A7X2D113"/>
<dbReference type="InterPro" id="IPR038344">
    <property type="entry name" value="EF-G_N_sf"/>
</dbReference>
<evidence type="ECO:0000313" key="4">
    <source>
        <dbReference type="Proteomes" id="UP000439550"/>
    </source>
</evidence>
<dbReference type="EMBL" id="WITJ01000011">
    <property type="protein sequence ID" value="MQW40026.1"/>
    <property type="molecule type" value="Genomic_DNA"/>
</dbReference>
<reference evidence="3 4" key="1">
    <citation type="submission" date="2019-10" db="EMBL/GenBank/DDBJ databases">
        <authorList>
            <person name="Dong K."/>
        </authorList>
    </citation>
    <scope>NUCLEOTIDE SEQUENCE [LARGE SCALE GENOMIC DNA]</scope>
    <source>
        <strain evidence="3 4">DSM 28960</strain>
    </source>
</reference>
<dbReference type="RefSeq" id="WP_153496690.1">
    <property type="nucleotide sequence ID" value="NZ_CBCRWP010000010.1"/>
</dbReference>
<comment type="caution">
    <text evidence="3">The sequence shown here is derived from an EMBL/GenBank/DDBJ whole genome shotgun (WGS) entry which is preliminary data.</text>
</comment>
<evidence type="ECO:0000259" key="1">
    <source>
        <dbReference type="Pfam" id="PF07299"/>
    </source>
</evidence>
<evidence type="ECO:0000259" key="2">
    <source>
        <dbReference type="Pfam" id="PF16571"/>
    </source>
</evidence>
<feature type="domain" description="Elongation factor G-binding protein N-terminal" evidence="1">
    <location>
        <begin position="1"/>
        <end position="82"/>
    </location>
</feature>
<gene>
    <name evidence="3" type="ORF">GHI93_08810</name>
</gene>
<keyword evidence="4" id="KW-1185">Reference proteome</keyword>
<protein>
    <submittedName>
        <fullName evidence="3">Elongation factor G-binding protein</fullName>
    </submittedName>
</protein>
<feature type="domain" description="Elongation factor G-binding protein C-terminal treble-clef zinc-finger" evidence="2">
    <location>
        <begin position="95"/>
        <end position="193"/>
    </location>
</feature>
<dbReference type="InterPro" id="IPR010841">
    <property type="entry name" value="EF-G-binding_N"/>
</dbReference>
<dbReference type="InterPro" id="IPR032330">
    <property type="entry name" value="EF-G-binding_C"/>
</dbReference>
<dbReference type="GO" id="GO:0003746">
    <property type="term" value="F:translation elongation factor activity"/>
    <property type="evidence" value="ECO:0007669"/>
    <property type="project" value="UniProtKB-KW"/>
</dbReference>
<dbReference type="OrthoDB" id="1891078at2"/>
<sequence>MLKPYEYHFIKAAALRCVNVYHTVNDRTTQELIYNQMACELLALDSSKELSEFVLQLKDKSLTRKKVELLIEPLKNTIALFPDFSTQHIKNQFKKVKKITIPKCDETRRDELTYFAWNDMSSSRKYVINSNGEGYYGTMFEQVKSICTICEKTSVVTLFLATTKKKKGGNYTKNGTYICVDSDQCNRQIQSSRGFEKFESIVKPRK</sequence>
<evidence type="ECO:0000313" key="3">
    <source>
        <dbReference type="EMBL" id="MQW40026.1"/>
    </source>
</evidence>
<name>A0A7X2D113_9LACT</name>
<proteinExistence type="predicted"/>
<dbReference type="Proteomes" id="UP000439550">
    <property type="component" value="Unassembled WGS sequence"/>
</dbReference>
<dbReference type="Pfam" id="PF16571">
    <property type="entry name" value="FBP_C"/>
    <property type="match status" value="1"/>
</dbReference>
<organism evidence="3 4">
    <name type="scientific">Lactococcus hircilactis</name>
    <dbReference type="NCBI Taxonomy" id="1494462"/>
    <lineage>
        <taxon>Bacteria</taxon>
        <taxon>Bacillati</taxon>
        <taxon>Bacillota</taxon>
        <taxon>Bacilli</taxon>
        <taxon>Lactobacillales</taxon>
        <taxon>Streptococcaceae</taxon>
        <taxon>Lactococcus</taxon>
    </lineage>
</organism>
<dbReference type="Pfam" id="PF07299">
    <property type="entry name" value="EF-G-binding_N"/>
    <property type="match status" value="1"/>
</dbReference>
<accession>A0A7X2D113</accession>